<feature type="domain" description="PH" evidence="2">
    <location>
        <begin position="44"/>
        <end position="150"/>
    </location>
</feature>
<dbReference type="Proteomes" id="UP001214553">
    <property type="component" value="Chromosome"/>
</dbReference>
<keyword evidence="1" id="KW-1133">Transmembrane helix</keyword>
<feature type="transmembrane region" description="Helical" evidence="1">
    <location>
        <begin position="6"/>
        <end position="26"/>
    </location>
</feature>
<evidence type="ECO:0000313" key="3">
    <source>
        <dbReference type="EMBL" id="WEG10517.1"/>
    </source>
</evidence>
<proteinExistence type="predicted"/>
<reference evidence="3 4" key="1">
    <citation type="submission" date="2023-03" db="EMBL/GenBank/DDBJ databases">
        <title>Genome sequence of Microbacterium sp. KACC 23027.</title>
        <authorList>
            <person name="Kim S."/>
            <person name="Heo J."/>
            <person name="Kwon S.-W."/>
        </authorList>
    </citation>
    <scope>NUCLEOTIDE SEQUENCE [LARGE SCALE GENOMIC DNA]</scope>
    <source>
        <strain evidence="3 4">KACC 23027</strain>
    </source>
</reference>
<keyword evidence="4" id="KW-1185">Reference proteome</keyword>
<gene>
    <name evidence="3" type="ORF">PU630_08260</name>
</gene>
<sequence>MTREGALLIMIAIAVVLLGLMAWGWYRRTKRDAEPLTAVRDLPAGTSVIAGYDGLYVATTRHGEPLERIAAPGLGFRSRADITIATAGIALDIPGQQRLVIPAERITAVALATVAIDRVVEKDGLVCVSWRTDPGTTVDTYLRARDASSAALVDSIRPLIHDSRTGSAA</sequence>
<accession>A0ABY8C479</accession>
<dbReference type="InterPro" id="IPR057446">
    <property type="entry name" value="PH_bac"/>
</dbReference>
<evidence type="ECO:0000259" key="2">
    <source>
        <dbReference type="Pfam" id="PF25362"/>
    </source>
</evidence>
<name>A0ABY8C479_9MICO</name>
<evidence type="ECO:0000256" key="1">
    <source>
        <dbReference type="SAM" id="Phobius"/>
    </source>
</evidence>
<keyword evidence="1" id="KW-0812">Transmembrane</keyword>
<evidence type="ECO:0000313" key="4">
    <source>
        <dbReference type="Proteomes" id="UP001214553"/>
    </source>
</evidence>
<dbReference type="RefSeq" id="WP_275279888.1">
    <property type="nucleotide sequence ID" value="NZ_CP119108.1"/>
</dbReference>
<keyword evidence="1" id="KW-0472">Membrane</keyword>
<protein>
    <recommendedName>
        <fullName evidence="2">PH domain-containing protein</fullName>
    </recommendedName>
</protein>
<organism evidence="3 4">
    <name type="scientific">Microbacterium horticulturae</name>
    <dbReference type="NCBI Taxonomy" id="3028316"/>
    <lineage>
        <taxon>Bacteria</taxon>
        <taxon>Bacillati</taxon>
        <taxon>Actinomycetota</taxon>
        <taxon>Actinomycetes</taxon>
        <taxon>Micrococcales</taxon>
        <taxon>Microbacteriaceae</taxon>
        <taxon>Microbacterium</taxon>
    </lineage>
</organism>
<dbReference type="Pfam" id="PF25362">
    <property type="entry name" value="bPH_11"/>
    <property type="match status" value="1"/>
</dbReference>
<dbReference type="EMBL" id="CP119108">
    <property type="protein sequence ID" value="WEG10517.1"/>
    <property type="molecule type" value="Genomic_DNA"/>
</dbReference>